<reference evidence="2" key="1">
    <citation type="submission" date="2020-05" db="EMBL/GenBank/DDBJ databases">
        <title>Phylogenomic resolution of chytrid fungi.</title>
        <authorList>
            <person name="Stajich J.E."/>
            <person name="Amses K."/>
            <person name="Simmons R."/>
            <person name="Seto K."/>
            <person name="Myers J."/>
            <person name="Bonds A."/>
            <person name="Quandt C.A."/>
            <person name="Barry K."/>
            <person name="Liu P."/>
            <person name="Grigoriev I."/>
            <person name="Longcore J.E."/>
            <person name="James T.Y."/>
        </authorList>
    </citation>
    <scope>NUCLEOTIDE SEQUENCE</scope>
    <source>
        <strain evidence="2">JEL0379</strain>
    </source>
</reference>
<dbReference type="PANTHER" id="PTHR17630:SF44">
    <property type="entry name" value="PROTEIN AIM2"/>
    <property type="match status" value="1"/>
</dbReference>
<name>A0AAD5TKA8_9FUNG</name>
<dbReference type="InterPro" id="IPR029058">
    <property type="entry name" value="AB_hydrolase_fold"/>
</dbReference>
<feature type="domain" description="Dienelactone hydrolase" evidence="1">
    <location>
        <begin position="38"/>
        <end position="304"/>
    </location>
</feature>
<dbReference type="InterPro" id="IPR002925">
    <property type="entry name" value="Dienelactn_hydro"/>
</dbReference>
<dbReference type="Gene3D" id="3.40.50.1820">
    <property type="entry name" value="alpha/beta hydrolase"/>
    <property type="match status" value="1"/>
</dbReference>
<keyword evidence="3" id="KW-1185">Reference proteome</keyword>
<proteinExistence type="predicted"/>
<protein>
    <recommendedName>
        <fullName evidence="1">Dienelactone hydrolase domain-containing protein</fullName>
    </recommendedName>
</protein>
<sequence>MSDLPDCCKTGYLHDPSAAGGLRGQELSRHGLNVYVSRPPSTTTAQKKKAVILLSDVFGWKYPNTRILADRFALAGYTAFLPDMFDGGALPYESYTHIIANQEPPKTLVQYLVRATHLIKAVPTGVPFLLKYGRKQPLGKVQAFAKGLKTRRNDQGDDDAKDDAKDDDFDVVVVVGYCFGGRYAALLAAAAGDDDLNTTPLVSASCVVHPGEIAVPAEITPIVAPTLFLHAIDDPFFAGRKAAEQALKDKNANAVAEGDKEVVYEFVDYERPHGFALRADVEDGEARRVMEDALRRCLEWFDRYG</sequence>
<dbReference type="GO" id="GO:0016787">
    <property type="term" value="F:hydrolase activity"/>
    <property type="evidence" value="ECO:0007669"/>
    <property type="project" value="InterPro"/>
</dbReference>
<dbReference type="EMBL" id="JADGJQ010000023">
    <property type="protein sequence ID" value="KAJ3178920.1"/>
    <property type="molecule type" value="Genomic_DNA"/>
</dbReference>
<gene>
    <name evidence="2" type="ORF">HDU87_003187</name>
</gene>
<evidence type="ECO:0000313" key="2">
    <source>
        <dbReference type="EMBL" id="KAJ3178920.1"/>
    </source>
</evidence>
<organism evidence="2 3">
    <name type="scientific">Geranomyces variabilis</name>
    <dbReference type="NCBI Taxonomy" id="109894"/>
    <lineage>
        <taxon>Eukaryota</taxon>
        <taxon>Fungi</taxon>
        <taxon>Fungi incertae sedis</taxon>
        <taxon>Chytridiomycota</taxon>
        <taxon>Chytridiomycota incertae sedis</taxon>
        <taxon>Chytridiomycetes</taxon>
        <taxon>Spizellomycetales</taxon>
        <taxon>Powellomycetaceae</taxon>
        <taxon>Geranomyces</taxon>
    </lineage>
</organism>
<dbReference type="AlphaFoldDB" id="A0AAD5TKA8"/>
<dbReference type="SUPFAM" id="SSF53474">
    <property type="entry name" value="alpha/beta-Hydrolases"/>
    <property type="match status" value="1"/>
</dbReference>
<accession>A0AAD5TKA8</accession>
<dbReference type="Proteomes" id="UP001212152">
    <property type="component" value="Unassembled WGS sequence"/>
</dbReference>
<comment type="caution">
    <text evidence="2">The sequence shown here is derived from an EMBL/GenBank/DDBJ whole genome shotgun (WGS) entry which is preliminary data.</text>
</comment>
<dbReference type="PANTHER" id="PTHR17630">
    <property type="entry name" value="DIENELACTONE HYDROLASE"/>
    <property type="match status" value="1"/>
</dbReference>
<evidence type="ECO:0000259" key="1">
    <source>
        <dbReference type="Pfam" id="PF01738"/>
    </source>
</evidence>
<evidence type="ECO:0000313" key="3">
    <source>
        <dbReference type="Proteomes" id="UP001212152"/>
    </source>
</evidence>
<dbReference type="Pfam" id="PF01738">
    <property type="entry name" value="DLH"/>
    <property type="match status" value="1"/>
</dbReference>